<dbReference type="Proteomes" id="UP001501747">
    <property type="component" value="Unassembled WGS sequence"/>
</dbReference>
<accession>A0ABP7SDC6</accession>
<organism evidence="2 3">
    <name type="scientific">Allokutzneria multivorans</name>
    <dbReference type="NCBI Taxonomy" id="1142134"/>
    <lineage>
        <taxon>Bacteria</taxon>
        <taxon>Bacillati</taxon>
        <taxon>Actinomycetota</taxon>
        <taxon>Actinomycetes</taxon>
        <taxon>Pseudonocardiales</taxon>
        <taxon>Pseudonocardiaceae</taxon>
        <taxon>Allokutzneria</taxon>
    </lineage>
</organism>
<evidence type="ECO:0000256" key="1">
    <source>
        <dbReference type="SAM" id="MobiDB-lite"/>
    </source>
</evidence>
<feature type="region of interest" description="Disordered" evidence="1">
    <location>
        <begin position="1"/>
        <end position="31"/>
    </location>
</feature>
<sequence length="179" mass="19800">MRGRLQDKNPLALRSRSAAPGRTDSITPRGPAEAMMAGFPRCCGTSTVSAPSPKSLRPQAVLAYYSAMSWNPIKGEHCLLIAPAVRWDRDPQPGVAHVELTDRHGTVHPALEKTAMFDNYAELELGEGYPREAHIHCTITEINGHHVTVEADIICNGDWPFTLDVDLDMLRRFTARDDN</sequence>
<proteinExistence type="predicted"/>
<comment type="caution">
    <text evidence="2">The sequence shown here is derived from an EMBL/GenBank/DDBJ whole genome shotgun (WGS) entry which is preliminary data.</text>
</comment>
<dbReference type="EMBL" id="BAABAL010000012">
    <property type="protein sequence ID" value="GAA4010181.1"/>
    <property type="molecule type" value="Genomic_DNA"/>
</dbReference>
<keyword evidence="3" id="KW-1185">Reference proteome</keyword>
<evidence type="ECO:0000313" key="2">
    <source>
        <dbReference type="EMBL" id="GAA4010181.1"/>
    </source>
</evidence>
<gene>
    <name evidence="2" type="ORF">GCM10022247_35430</name>
</gene>
<evidence type="ECO:0000313" key="3">
    <source>
        <dbReference type="Proteomes" id="UP001501747"/>
    </source>
</evidence>
<name>A0ABP7SDC6_9PSEU</name>
<protein>
    <submittedName>
        <fullName evidence="2">Uncharacterized protein</fullName>
    </submittedName>
</protein>
<reference evidence="3" key="1">
    <citation type="journal article" date="2019" name="Int. J. Syst. Evol. Microbiol.">
        <title>The Global Catalogue of Microorganisms (GCM) 10K type strain sequencing project: providing services to taxonomists for standard genome sequencing and annotation.</title>
        <authorList>
            <consortium name="The Broad Institute Genomics Platform"/>
            <consortium name="The Broad Institute Genome Sequencing Center for Infectious Disease"/>
            <person name="Wu L."/>
            <person name="Ma J."/>
        </authorList>
    </citation>
    <scope>NUCLEOTIDE SEQUENCE [LARGE SCALE GENOMIC DNA]</scope>
    <source>
        <strain evidence="3">JCM 17342</strain>
    </source>
</reference>